<dbReference type="SMART" id="SM00912">
    <property type="entry name" value="Haemagg_act"/>
    <property type="match status" value="1"/>
</dbReference>
<gene>
    <name evidence="3" type="ORF">PN925_003994</name>
</gene>
<protein>
    <submittedName>
        <fullName evidence="3">Filamentous hemagglutinin N-terminal domain-containing protein</fullName>
    </submittedName>
</protein>
<dbReference type="SUPFAM" id="SSF51126">
    <property type="entry name" value="Pectin lyase-like"/>
    <property type="match status" value="1"/>
</dbReference>
<comment type="caution">
    <text evidence="3">The sequence shown here is derived from an EMBL/GenBank/DDBJ whole genome shotgun (WGS) entry which is preliminary data.</text>
</comment>
<name>A0AAI9HVT1_MORMO</name>
<dbReference type="AlphaFoldDB" id="A0AAI9HVT1"/>
<evidence type="ECO:0000256" key="1">
    <source>
        <dbReference type="SAM" id="SignalP"/>
    </source>
</evidence>
<feature type="domain" description="Filamentous haemagglutinin FhaB/tRNA nuclease CdiA-like TPS" evidence="2">
    <location>
        <begin position="39"/>
        <end position="159"/>
    </location>
</feature>
<sequence>MCFISKTKKLFIILSSVFSCYLYASEIIPSDNHLKVNIKSDVTIVDISRPDGNGLSHNQFSKFNVSEVGVVLNNGTEDSQSYLAGEIERNINLRGSSASLIINEIISDDPSDLSGAMEVSGNPASVIIANPNGITCDGCNFINTPDITLATGNVNFNPENKFLSLNVRNGSITINKKGMDTYAQKNTNLISADTKINGKINAKNLAIINGTNKINYQDGIQESISGFMGNQSSSVNMTEEGGVSAEKIRIINTSSDGNVKLNNIESVNNGISVTAKKTVLLSGDIKSKERIRIIADNIIIKDKAKIVSGHDTTLIANDILNTGEVISKGNVRIFSDVVNNQGHEAIIQAAENLWIQKNPEGDFSRSVVNKSALLKSERGNLIIKAKALTNVSN</sequence>
<dbReference type="InterPro" id="IPR012334">
    <property type="entry name" value="Pectin_lyas_fold"/>
</dbReference>
<dbReference type="InterPro" id="IPR008638">
    <property type="entry name" value="FhaB/CdiA-like_TPS"/>
</dbReference>
<reference evidence="3" key="1">
    <citation type="submission" date="2024-02" db="EMBL/GenBank/DDBJ databases">
        <authorList>
            <consortium name="Clinical and Environmental Microbiology Branch: Whole genome sequencing antimicrobial resistance pathogens in the healthcare setting"/>
        </authorList>
    </citation>
    <scope>NUCLEOTIDE SEQUENCE</scope>
    <source>
        <strain evidence="3">2023KU-00017</strain>
    </source>
</reference>
<keyword evidence="1" id="KW-0732">Signal</keyword>
<accession>A0AAI9HVT1</accession>
<organism evidence="3">
    <name type="scientific">Morganella morganii</name>
    <name type="common">Proteus morganii</name>
    <dbReference type="NCBI Taxonomy" id="582"/>
    <lineage>
        <taxon>Bacteria</taxon>
        <taxon>Pseudomonadati</taxon>
        <taxon>Pseudomonadota</taxon>
        <taxon>Gammaproteobacteria</taxon>
        <taxon>Enterobacterales</taxon>
        <taxon>Morganellaceae</taxon>
        <taxon>Morganella</taxon>
    </lineage>
</organism>
<feature type="signal peptide" evidence="1">
    <location>
        <begin position="1"/>
        <end position="24"/>
    </location>
</feature>
<dbReference type="Gene3D" id="2.160.20.10">
    <property type="entry name" value="Single-stranded right-handed beta-helix, Pectin lyase-like"/>
    <property type="match status" value="1"/>
</dbReference>
<feature type="chain" id="PRO_5042548091" evidence="1">
    <location>
        <begin position="25"/>
        <end position="393"/>
    </location>
</feature>
<evidence type="ECO:0000259" key="2">
    <source>
        <dbReference type="SMART" id="SM00912"/>
    </source>
</evidence>
<proteinExistence type="predicted"/>
<dbReference type="PROSITE" id="PS51257">
    <property type="entry name" value="PROKAR_LIPOPROTEIN"/>
    <property type="match status" value="1"/>
</dbReference>
<dbReference type="Pfam" id="PF05860">
    <property type="entry name" value="TPS"/>
    <property type="match status" value="1"/>
</dbReference>
<dbReference type="EMBL" id="ABKJEP030000107">
    <property type="protein sequence ID" value="EMO9458569.1"/>
    <property type="molecule type" value="Genomic_DNA"/>
</dbReference>
<evidence type="ECO:0000313" key="3">
    <source>
        <dbReference type="EMBL" id="EMO9458569.1"/>
    </source>
</evidence>
<dbReference type="NCBIfam" id="TIGR01901">
    <property type="entry name" value="adhes_NPXG"/>
    <property type="match status" value="1"/>
</dbReference>
<dbReference type="InterPro" id="IPR011050">
    <property type="entry name" value="Pectin_lyase_fold/virulence"/>
</dbReference>
<feature type="non-terminal residue" evidence="3">
    <location>
        <position position="393"/>
    </location>
</feature>